<dbReference type="FunFam" id="2.30.30.40:FF:000063">
    <property type="entry name" value="Putative E3 ubiquitin-protein ligase SH3RF1"/>
    <property type="match status" value="1"/>
</dbReference>
<evidence type="ECO:0000256" key="4">
    <source>
        <dbReference type="ARBA" id="ARBA00012483"/>
    </source>
</evidence>
<evidence type="ECO:0000256" key="5">
    <source>
        <dbReference type="ARBA" id="ARBA00022443"/>
    </source>
</evidence>
<evidence type="ECO:0000256" key="6">
    <source>
        <dbReference type="ARBA" id="ARBA00022679"/>
    </source>
</evidence>
<dbReference type="InterPro" id="IPR036028">
    <property type="entry name" value="SH3-like_dom_sf"/>
</dbReference>
<evidence type="ECO:0000256" key="7">
    <source>
        <dbReference type="ARBA" id="ARBA00022723"/>
    </source>
</evidence>
<feature type="region of interest" description="Disordered" evidence="15">
    <location>
        <begin position="528"/>
        <end position="566"/>
    </location>
</feature>
<comment type="similarity">
    <text evidence="3">Belongs to the SH3RF family.</text>
</comment>
<dbReference type="SUPFAM" id="SSF57850">
    <property type="entry name" value="RING/U-box"/>
    <property type="match status" value="1"/>
</dbReference>
<evidence type="ECO:0000256" key="8">
    <source>
        <dbReference type="ARBA" id="ARBA00022737"/>
    </source>
</evidence>
<feature type="compositionally biased region" description="Pro residues" evidence="15">
    <location>
        <begin position="323"/>
        <end position="335"/>
    </location>
</feature>
<keyword evidence="10" id="KW-0833">Ubl conjugation pathway</keyword>
<comment type="catalytic activity">
    <reaction evidence="1">
        <text>S-ubiquitinyl-[E2 ubiquitin-conjugating enzyme]-L-cysteine + [acceptor protein]-L-lysine = [E2 ubiquitin-conjugating enzyme]-L-cysteine + N(6)-ubiquitinyl-[acceptor protein]-L-lysine.</text>
        <dbReference type="EC" id="2.3.2.27"/>
    </reaction>
</comment>
<feature type="compositionally biased region" description="Polar residues" evidence="15">
    <location>
        <begin position="404"/>
        <end position="413"/>
    </location>
</feature>
<dbReference type="FunFam" id="2.30.30.40:FF:000091">
    <property type="entry name" value="Putative E3 ubiquitin-protein ligase SH3RF1"/>
    <property type="match status" value="1"/>
</dbReference>
<evidence type="ECO:0000256" key="3">
    <source>
        <dbReference type="ARBA" id="ARBA00008649"/>
    </source>
</evidence>
<dbReference type="Pfam" id="PF13639">
    <property type="entry name" value="zf-RING_2"/>
    <property type="match status" value="1"/>
</dbReference>
<comment type="pathway">
    <text evidence="2">Protein modification; protein ubiquitination.</text>
</comment>
<reference evidence="18" key="1">
    <citation type="submission" date="2020-12" db="EMBL/GenBank/DDBJ databases">
        <authorList>
            <person name="Qin T."/>
            <person name="Sun Y."/>
        </authorList>
    </citation>
    <scope>NUCLEOTIDE SEQUENCE</scope>
    <source>
        <strain evidence="18">QTHTS_010203</strain>
    </source>
</reference>
<keyword evidence="12" id="KW-0832">Ubl conjugation</keyword>
<proteinExistence type="evidence at transcript level"/>
<dbReference type="CDD" id="cd11787">
    <property type="entry name" value="SH3_SH3RF_2"/>
    <property type="match status" value="1"/>
</dbReference>
<feature type="region of interest" description="Disordered" evidence="15">
    <location>
        <begin position="697"/>
        <end position="801"/>
    </location>
</feature>
<dbReference type="PROSITE" id="PS00518">
    <property type="entry name" value="ZF_RING_1"/>
    <property type="match status" value="1"/>
</dbReference>
<evidence type="ECO:0000256" key="11">
    <source>
        <dbReference type="ARBA" id="ARBA00022833"/>
    </source>
</evidence>
<dbReference type="Gene3D" id="2.30.30.40">
    <property type="entry name" value="SH3 Domains"/>
    <property type="match status" value="4"/>
</dbReference>
<dbReference type="OrthoDB" id="2163411at2759"/>
<feature type="region of interest" description="Disordered" evidence="15">
    <location>
        <begin position="642"/>
        <end position="661"/>
    </location>
</feature>
<dbReference type="InterPro" id="IPR017907">
    <property type="entry name" value="Znf_RING_CS"/>
</dbReference>
<dbReference type="Gene3D" id="3.30.40.10">
    <property type="entry name" value="Zinc/RING finger domain, C3HC4 (zinc finger)"/>
    <property type="match status" value="1"/>
</dbReference>
<dbReference type="FunFam" id="2.30.30.40:FF:000072">
    <property type="entry name" value="Unconventional Myosin IB"/>
    <property type="match status" value="1"/>
</dbReference>
<keyword evidence="7" id="KW-0479">Metal-binding</keyword>
<dbReference type="VEuPathDB" id="VectorBase:DSIL_073165"/>
<dbReference type="PANTHER" id="PTHR14167">
    <property type="entry name" value="SH3 DOMAIN-CONTAINING"/>
    <property type="match status" value="1"/>
</dbReference>
<dbReference type="PROSITE" id="PS50089">
    <property type="entry name" value="ZF_RING_2"/>
    <property type="match status" value="1"/>
</dbReference>
<dbReference type="PRINTS" id="PR00499">
    <property type="entry name" value="P67PHOX"/>
</dbReference>
<feature type="compositionally biased region" description="Polar residues" evidence="15">
    <location>
        <begin position="778"/>
        <end position="795"/>
    </location>
</feature>
<evidence type="ECO:0000256" key="10">
    <source>
        <dbReference type="ARBA" id="ARBA00022786"/>
    </source>
</evidence>
<name>A0A8U0LST5_DERSI</name>
<dbReference type="CDD" id="cd11783">
    <property type="entry name" value="SH3_SH3RF_3"/>
    <property type="match status" value="1"/>
</dbReference>
<dbReference type="CDD" id="cd11785">
    <property type="entry name" value="SH3_SH3RF_C"/>
    <property type="match status" value="1"/>
</dbReference>
<dbReference type="PRINTS" id="PR00452">
    <property type="entry name" value="SH3DOMAIN"/>
</dbReference>
<dbReference type="SUPFAM" id="SSF50044">
    <property type="entry name" value="SH3-domain"/>
    <property type="match status" value="4"/>
</dbReference>
<evidence type="ECO:0000256" key="13">
    <source>
        <dbReference type="PROSITE-ProRule" id="PRU00175"/>
    </source>
</evidence>
<organism evidence="18">
    <name type="scientific">Dermacentor silvarum</name>
    <name type="common">Tick</name>
    <dbReference type="NCBI Taxonomy" id="543639"/>
    <lineage>
        <taxon>Eukaryota</taxon>
        <taxon>Metazoa</taxon>
        <taxon>Ecdysozoa</taxon>
        <taxon>Arthropoda</taxon>
        <taxon>Chelicerata</taxon>
        <taxon>Arachnida</taxon>
        <taxon>Acari</taxon>
        <taxon>Parasitiformes</taxon>
        <taxon>Ixodida</taxon>
        <taxon>Ixodoidea</taxon>
        <taxon>Ixodidae</taxon>
        <taxon>Rhipicephalinae</taxon>
        <taxon>Dermacentor</taxon>
    </lineage>
</organism>
<evidence type="ECO:0000259" key="16">
    <source>
        <dbReference type="PROSITE" id="PS50002"/>
    </source>
</evidence>
<dbReference type="PROSITE" id="PS50002">
    <property type="entry name" value="SH3"/>
    <property type="match status" value="4"/>
</dbReference>
<feature type="domain" description="SH3" evidence="16">
    <location>
        <begin position="204"/>
        <end position="266"/>
    </location>
</feature>
<dbReference type="GO" id="GO:0008270">
    <property type="term" value="F:zinc ion binding"/>
    <property type="evidence" value="ECO:0007669"/>
    <property type="project" value="UniProtKB-KW"/>
</dbReference>
<feature type="compositionally biased region" description="Polar residues" evidence="15">
    <location>
        <begin position="351"/>
        <end position="360"/>
    </location>
</feature>
<dbReference type="PANTHER" id="PTHR14167:SF51">
    <property type="entry name" value="RING-TYPE E3 UBIQUITIN TRANSFERASE"/>
    <property type="match status" value="1"/>
</dbReference>
<accession>A0A8U0LST5</accession>
<dbReference type="EC" id="2.3.2.27" evidence="4"/>
<evidence type="ECO:0000256" key="1">
    <source>
        <dbReference type="ARBA" id="ARBA00000900"/>
    </source>
</evidence>
<feature type="compositionally biased region" description="Low complexity" evidence="15">
    <location>
        <begin position="642"/>
        <end position="653"/>
    </location>
</feature>
<feature type="region of interest" description="Disordered" evidence="15">
    <location>
        <begin position="281"/>
        <end position="448"/>
    </location>
</feature>
<keyword evidence="11" id="KW-0862">Zinc</keyword>
<dbReference type="SMART" id="SM00326">
    <property type="entry name" value="SH3"/>
    <property type="match status" value="4"/>
</dbReference>
<dbReference type="CDD" id="cd16750">
    <property type="entry name" value="RING-HC_SH3RF3"/>
    <property type="match status" value="1"/>
</dbReference>
<feature type="domain" description="RING-type" evidence="17">
    <location>
        <begin position="12"/>
        <end position="53"/>
    </location>
</feature>
<feature type="compositionally biased region" description="Low complexity" evidence="15">
    <location>
        <begin position="724"/>
        <end position="742"/>
    </location>
</feature>
<evidence type="ECO:0000256" key="9">
    <source>
        <dbReference type="ARBA" id="ARBA00022771"/>
    </source>
</evidence>
<evidence type="ECO:0000256" key="12">
    <source>
        <dbReference type="ARBA" id="ARBA00022843"/>
    </source>
</evidence>
<dbReference type="InterPro" id="IPR013083">
    <property type="entry name" value="Znf_RING/FYVE/PHD"/>
</dbReference>
<feature type="compositionally biased region" description="Pro residues" evidence="15">
    <location>
        <begin position="436"/>
        <end position="445"/>
    </location>
</feature>
<dbReference type="GO" id="GO:0016192">
    <property type="term" value="P:vesicle-mediated transport"/>
    <property type="evidence" value="ECO:0007669"/>
    <property type="project" value="UniProtKB-ARBA"/>
</dbReference>
<dbReference type="GO" id="GO:0061630">
    <property type="term" value="F:ubiquitin protein ligase activity"/>
    <property type="evidence" value="ECO:0007669"/>
    <property type="project" value="UniProtKB-EC"/>
</dbReference>
<keyword evidence="8" id="KW-0677">Repeat</keyword>
<keyword evidence="9 13" id="KW-0863">Zinc-finger</keyword>
<feature type="compositionally biased region" description="Low complexity" evidence="15">
    <location>
        <begin position="536"/>
        <end position="551"/>
    </location>
</feature>
<dbReference type="SMART" id="SM00184">
    <property type="entry name" value="RING"/>
    <property type="match status" value="1"/>
</dbReference>
<dbReference type="InterPro" id="IPR001841">
    <property type="entry name" value="Znf_RING"/>
</dbReference>
<dbReference type="Pfam" id="PF00018">
    <property type="entry name" value="SH3_1"/>
    <property type="match status" value="2"/>
</dbReference>
<dbReference type="EMBL" id="MW354543">
    <property type="protein sequence ID" value="UPE50495.1"/>
    <property type="molecule type" value="mRNA"/>
</dbReference>
<feature type="domain" description="SH3" evidence="16">
    <location>
        <begin position="846"/>
        <end position="905"/>
    </location>
</feature>
<feature type="compositionally biased region" description="Low complexity" evidence="15">
    <location>
        <begin position="378"/>
        <end position="392"/>
    </location>
</feature>
<keyword evidence="6" id="KW-0808">Transferase</keyword>
<dbReference type="CDD" id="cd11786">
    <property type="entry name" value="SH3_SH3RF_1"/>
    <property type="match status" value="1"/>
</dbReference>
<dbReference type="Pfam" id="PF14604">
    <property type="entry name" value="SH3_9"/>
    <property type="match status" value="2"/>
</dbReference>
<evidence type="ECO:0000256" key="15">
    <source>
        <dbReference type="SAM" id="MobiDB-lite"/>
    </source>
</evidence>
<dbReference type="AlphaFoldDB" id="A0A8U0LST5"/>
<feature type="compositionally biased region" description="Low complexity" evidence="15">
    <location>
        <begin position="697"/>
        <end position="717"/>
    </location>
</feature>
<evidence type="ECO:0000256" key="14">
    <source>
        <dbReference type="PROSITE-ProRule" id="PRU00192"/>
    </source>
</evidence>
<feature type="domain" description="SH3" evidence="16">
    <location>
        <begin position="142"/>
        <end position="201"/>
    </location>
</feature>
<dbReference type="FunFam" id="2.30.30.40:FF:000001">
    <property type="entry name" value="Sorbin and SH3 domain-containing protein 1 isoform 2"/>
    <property type="match status" value="1"/>
</dbReference>
<evidence type="ECO:0000256" key="2">
    <source>
        <dbReference type="ARBA" id="ARBA00004906"/>
    </source>
</evidence>
<sequence length="905" mass="95371">MDEAFLTDLLECSVCLEQLDSTSKVLPCQHTFCRRCLDEIVHSHKELRCPECRILVECSVDELPLNILLVRLLEGIKNNPRLGGGSSSGGSRSPSGALLGSSSLIGHVRPLLASQPLSAGPRGDTTSGRGDGVRTLVKQLVPQMPCAKALYSYDAKDPGDLAFRKGDIIVLRKRVDQNWFHGELGGKQGFVPASYVQVVVPLPSHIPQCKALYDFRMGDNDEKDCLTFLKGDVITVIRRVDENWAEGKLGDRIGIFPISFVEMNAAGKALMKLSNNVQVGPSRVAPPTPNSEAPSQTVIPAGSTPSAGESQSSTSPASSSPSPGTPPSTSPPLPACQPREKRHSLSALNPPASSNGSNPQAPHRHSMEVLNTGTEVTSQPSSPPQGQAASPSRIPTALSKPAPVTSQGSSGEPSSARVVRRHSGRKERDASSLNPPGIPLPPPEQPATLLAPLTQQQPLQPAQHATIASFYVALYSYKPQKEDELELRKNELYSVTEKCQDGWFKGTSLRTGLSGVFPGNYVQPAKSSSGGFSSALLPLPQQQPQQQQQQQMGTRIPAPSSPRPRLCAPQQVPMVPGGPPPFLGGQGSSPLLAEWALVAPPRTPLTTTPSPLGHKPPVSHGPVALQVQQLGVAKAVAVTTGSPASSQASSGSTGPTGGHWLLAWPPSSVSSYGSGSGASPWVPACATPTRNPAVAVTTSVGAGSGSTQASSTGGVATPNTPGCSSSSATAASSGALAPSASAMRLEKQKERKEKEKISLMKRLTAKRRSRSPPPPNFSCDNPSFVDSSAASGQPSLQPPSAVPVVHIRSGSCPSEVLGNQQALHKKTSSLDGTDSLKARPKQPAPLVRERFRCIVPYPPNSEYELELKQGDVVYVHKKREDGWFKGTLQRTGKTGLFPGSFVESF</sequence>
<evidence type="ECO:0000313" key="18">
    <source>
        <dbReference type="EMBL" id="UPE50495.1"/>
    </source>
</evidence>
<dbReference type="InterPro" id="IPR035816">
    <property type="entry name" value="SH3RF1/SH3RF3_SH3_4"/>
</dbReference>
<feature type="compositionally biased region" description="Basic and acidic residues" evidence="15">
    <location>
        <begin position="744"/>
        <end position="758"/>
    </location>
</feature>
<dbReference type="InterPro" id="IPR001452">
    <property type="entry name" value="SH3_domain"/>
</dbReference>
<feature type="compositionally biased region" description="Low complexity" evidence="15">
    <location>
        <begin position="302"/>
        <end position="322"/>
    </location>
</feature>
<dbReference type="InterPro" id="IPR050384">
    <property type="entry name" value="Endophilin_SH3RF"/>
</dbReference>
<dbReference type="FunFam" id="3.30.40.10:FF:000077">
    <property type="entry name" value="E3 ubiquitin-protein ligase SH3RF1 isoform X1"/>
    <property type="match status" value="1"/>
</dbReference>
<protein>
    <recommendedName>
        <fullName evidence="4">RING-type E3 ubiquitin transferase</fullName>
        <ecNumber evidence="4">2.3.2.27</ecNumber>
    </recommendedName>
</protein>
<evidence type="ECO:0000259" key="17">
    <source>
        <dbReference type="PROSITE" id="PS50089"/>
    </source>
</evidence>
<dbReference type="InterPro" id="IPR028502">
    <property type="entry name" value="SH3RF3_RING-HC_Zfn"/>
</dbReference>
<keyword evidence="5 14" id="KW-0728">SH3 domain</keyword>
<feature type="domain" description="SH3" evidence="16">
    <location>
        <begin position="466"/>
        <end position="527"/>
    </location>
</feature>